<feature type="transmembrane region" description="Helical" evidence="6">
    <location>
        <begin position="246"/>
        <end position="266"/>
    </location>
</feature>
<dbReference type="InterPro" id="IPR035952">
    <property type="entry name" value="Rhomboid-like_sf"/>
</dbReference>
<feature type="region of interest" description="Disordered" evidence="5">
    <location>
        <begin position="1"/>
        <end position="148"/>
    </location>
</feature>
<evidence type="ECO:0000256" key="3">
    <source>
        <dbReference type="ARBA" id="ARBA00022989"/>
    </source>
</evidence>
<dbReference type="InterPro" id="IPR050925">
    <property type="entry name" value="Rhomboid_protease_S54"/>
</dbReference>
<evidence type="ECO:0000256" key="2">
    <source>
        <dbReference type="ARBA" id="ARBA00022692"/>
    </source>
</evidence>
<evidence type="ECO:0000313" key="9">
    <source>
        <dbReference type="Proteomes" id="UP000279336"/>
    </source>
</evidence>
<feature type="transmembrane region" description="Helical" evidence="6">
    <location>
        <begin position="170"/>
        <end position="194"/>
    </location>
</feature>
<dbReference type="SUPFAM" id="SSF144091">
    <property type="entry name" value="Rhomboid-like"/>
    <property type="match status" value="1"/>
</dbReference>
<keyword evidence="8" id="KW-0378">Hydrolase</keyword>
<dbReference type="PANTHER" id="PTHR43731">
    <property type="entry name" value="RHOMBOID PROTEASE"/>
    <property type="match status" value="1"/>
</dbReference>
<evidence type="ECO:0000256" key="4">
    <source>
        <dbReference type="ARBA" id="ARBA00023136"/>
    </source>
</evidence>
<evidence type="ECO:0000259" key="7">
    <source>
        <dbReference type="Pfam" id="PF01694"/>
    </source>
</evidence>
<evidence type="ECO:0000256" key="6">
    <source>
        <dbReference type="SAM" id="Phobius"/>
    </source>
</evidence>
<dbReference type="Proteomes" id="UP000279336">
    <property type="component" value="Unassembled WGS sequence"/>
</dbReference>
<dbReference type="Pfam" id="PF01694">
    <property type="entry name" value="Rhomboid"/>
    <property type="match status" value="1"/>
</dbReference>
<reference evidence="8 9" key="1">
    <citation type="submission" date="2018-10" db="EMBL/GenBank/DDBJ databases">
        <title>Propionibacterium australiense Genome Sequencing and Assembly.</title>
        <authorList>
            <person name="Bernier A.-M."/>
            <person name="Bernard K."/>
        </authorList>
    </citation>
    <scope>NUCLEOTIDE SEQUENCE [LARGE SCALE GENOMIC DNA]</scope>
    <source>
        <strain evidence="8 9">NML98A078</strain>
    </source>
</reference>
<organism evidence="8 9">
    <name type="scientific">Propionibacterium australiense</name>
    <dbReference type="NCBI Taxonomy" id="119981"/>
    <lineage>
        <taxon>Bacteria</taxon>
        <taxon>Bacillati</taxon>
        <taxon>Actinomycetota</taxon>
        <taxon>Actinomycetes</taxon>
        <taxon>Propionibacteriales</taxon>
        <taxon>Propionibacteriaceae</taxon>
        <taxon>Propionibacterium</taxon>
    </lineage>
</organism>
<feature type="transmembrane region" description="Helical" evidence="6">
    <location>
        <begin position="354"/>
        <end position="370"/>
    </location>
</feature>
<dbReference type="Gene3D" id="1.20.1540.10">
    <property type="entry name" value="Rhomboid-like"/>
    <property type="match status" value="1"/>
</dbReference>
<feature type="compositionally biased region" description="Polar residues" evidence="5">
    <location>
        <begin position="56"/>
        <end position="70"/>
    </location>
</feature>
<protein>
    <submittedName>
        <fullName evidence="8">Rhomboid family intramembrane serine protease</fullName>
    </submittedName>
</protein>
<dbReference type="InterPro" id="IPR022764">
    <property type="entry name" value="Peptidase_S54_rhomboid_dom"/>
</dbReference>
<comment type="subcellular location">
    <subcellularLocation>
        <location evidence="1">Membrane</location>
        <topology evidence="1">Multi-pass membrane protein</topology>
    </subcellularLocation>
</comment>
<evidence type="ECO:0000256" key="1">
    <source>
        <dbReference type="ARBA" id="ARBA00004141"/>
    </source>
</evidence>
<gene>
    <name evidence="8" type="ORF">D7U36_02165</name>
</gene>
<keyword evidence="2 6" id="KW-0812">Transmembrane</keyword>
<dbReference type="EMBL" id="RCIW01000002">
    <property type="protein sequence ID" value="RLP12807.1"/>
    <property type="molecule type" value="Genomic_DNA"/>
</dbReference>
<dbReference type="PANTHER" id="PTHR43731:SF26">
    <property type="entry name" value="RHOMBOID-LIKE PROTEIN 10, CHLOROPLASTIC"/>
    <property type="match status" value="1"/>
</dbReference>
<feature type="domain" description="Peptidase S54 rhomboid" evidence="7">
    <location>
        <begin position="206"/>
        <end position="343"/>
    </location>
</feature>
<dbReference type="GO" id="GO:0004252">
    <property type="term" value="F:serine-type endopeptidase activity"/>
    <property type="evidence" value="ECO:0007669"/>
    <property type="project" value="InterPro"/>
</dbReference>
<feature type="transmembrane region" description="Helical" evidence="6">
    <location>
        <begin position="214"/>
        <end position="234"/>
    </location>
</feature>
<proteinExistence type="predicted"/>
<evidence type="ECO:0000256" key="5">
    <source>
        <dbReference type="SAM" id="MobiDB-lite"/>
    </source>
</evidence>
<dbReference type="AlphaFoldDB" id="A0A8B3GIA6"/>
<keyword evidence="8" id="KW-0645">Protease</keyword>
<sequence>MPDFAAPESAWPSLDPPGHGQEAPGTTPGRPSPVPLTPAWQQPNLPADGQAPSFGANASSHRPQSWTSTAGGTGQSWDARDSRGIAQPGAGRQNPPWGPTPSYGYTPPAAAGQTPYGPAGQPGPGTAGGAAMPAWGQQPAQMPSAPQYVETPDGGVVVAGQPIPMEPKPLVTYVTMVICAALWFVSLVAPQVAGALEMSPDLAFTQPWRLVTGGFVYTNVSLFSLVFALLMIWIMGRSLEPALGHLDFLLVYLLLIAAGSATLVLWCRVFDVYLIPTGASAVILGTFGLLITLLPRDQLRSMSGFWTILVINFLLVFMYPWIPWQQKLGGFLMGLAAGWLLRRRKNGRAVTTELWVLLVPIVLMLLVAALL</sequence>
<name>A0A8B3GIA6_9ACTN</name>
<dbReference type="GO" id="GO:0016020">
    <property type="term" value="C:membrane"/>
    <property type="evidence" value="ECO:0007669"/>
    <property type="project" value="UniProtKB-SubCell"/>
</dbReference>
<feature type="transmembrane region" description="Helical" evidence="6">
    <location>
        <begin position="305"/>
        <end position="322"/>
    </location>
</feature>
<accession>A0A8B3GIA6</accession>
<comment type="caution">
    <text evidence="8">The sequence shown here is derived from an EMBL/GenBank/DDBJ whole genome shotgun (WGS) entry which is preliminary data.</text>
</comment>
<evidence type="ECO:0000313" key="8">
    <source>
        <dbReference type="EMBL" id="RLP12807.1"/>
    </source>
</evidence>
<keyword evidence="4 6" id="KW-0472">Membrane</keyword>
<feature type="compositionally biased region" description="Low complexity" evidence="5">
    <location>
        <begin position="104"/>
        <end position="119"/>
    </location>
</feature>
<feature type="transmembrane region" description="Helical" evidence="6">
    <location>
        <begin position="272"/>
        <end position="293"/>
    </location>
</feature>
<dbReference type="GO" id="GO:0006508">
    <property type="term" value="P:proteolysis"/>
    <property type="evidence" value="ECO:0007669"/>
    <property type="project" value="UniProtKB-KW"/>
</dbReference>
<keyword evidence="3 6" id="KW-1133">Transmembrane helix</keyword>